<feature type="transmembrane region" description="Helical" evidence="4">
    <location>
        <begin position="240"/>
        <end position="259"/>
    </location>
</feature>
<feature type="transmembrane region" description="Helical" evidence="4">
    <location>
        <begin position="52"/>
        <end position="72"/>
    </location>
</feature>
<evidence type="ECO:0000256" key="4">
    <source>
        <dbReference type="SAM" id="Phobius"/>
    </source>
</evidence>
<comment type="caution">
    <text evidence="6">The sequence shown here is derived from an EMBL/GenBank/DDBJ whole genome shotgun (WGS) entry which is preliminary data.</text>
</comment>
<dbReference type="InterPro" id="IPR016032">
    <property type="entry name" value="Sig_transdc_resp-reg_C-effctor"/>
</dbReference>
<dbReference type="PANTHER" id="PTHR44688:SF16">
    <property type="entry name" value="DNA-BINDING TRANSCRIPTIONAL ACTIVATOR DEVR_DOSR"/>
    <property type="match status" value="1"/>
</dbReference>
<keyword evidence="1" id="KW-0805">Transcription regulation</keyword>
<accession>A0A369M9N5</accession>
<keyword evidence="4" id="KW-0812">Transmembrane</keyword>
<dbReference type="PANTHER" id="PTHR44688">
    <property type="entry name" value="DNA-BINDING TRANSCRIPTIONAL ACTIVATOR DEVR_DOSR"/>
    <property type="match status" value="1"/>
</dbReference>
<dbReference type="InterPro" id="IPR036388">
    <property type="entry name" value="WH-like_DNA-bd_sf"/>
</dbReference>
<feature type="transmembrane region" description="Helical" evidence="4">
    <location>
        <begin position="173"/>
        <end position="192"/>
    </location>
</feature>
<dbReference type="InterPro" id="IPR000792">
    <property type="entry name" value="Tscrpt_reg_LuxR_C"/>
</dbReference>
<keyword evidence="2" id="KW-0238">DNA-binding</keyword>
<dbReference type="GO" id="GO:0006355">
    <property type="term" value="P:regulation of DNA-templated transcription"/>
    <property type="evidence" value="ECO:0007669"/>
    <property type="project" value="InterPro"/>
</dbReference>
<dbReference type="PRINTS" id="PR00038">
    <property type="entry name" value="HTHLUXR"/>
</dbReference>
<feature type="transmembrane region" description="Helical" evidence="4">
    <location>
        <begin position="20"/>
        <end position="40"/>
    </location>
</feature>
<dbReference type="EMBL" id="PPTU01000020">
    <property type="protein sequence ID" value="RDB68452.1"/>
    <property type="molecule type" value="Genomic_DNA"/>
</dbReference>
<reference evidence="6 7" key="1">
    <citation type="journal article" date="2018" name="Elife">
        <title>Discovery and characterization of a prevalent human gut bacterial enzyme sufficient for the inactivation of a family of plant toxins.</title>
        <authorList>
            <person name="Koppel N."/>
            <person name="Bisanz J.E."/>
            <person name="Pandelia M.E."/>
            <person name="Turnbaugh P.J."/>
            <person name="Balskus E.P."/>
        </authorList>
    </citation>
    <scope>NUCLEOTIDE SEQUENCE [LARGE SCALE GENOMIC DNA]</scope>
    <source>
        <strain evidence="6 7">W1 BHI 6</strain>
    </source>
</reference>
<feature type="transmembrane region" description="Helical" evidence="4">
    <location>
        <begin position="296"/>
        <end position="317"/>
    </location>
</feature>
<feature type="transmembrane region" description="Helical" evidence="4">
    <location>
        <begin position="112"/>
        <end position="133"/>
    </location>
</feature>
<sequence length="487" mass="51414">MQHETKPESADAKRTLAGSAVGYGIVCGLTFPLMISSTFLQEMSLSHGAGDAFGALFFLAYALTMAGTALAYALRRKPTRRARIVSAFAAAFLGNALMFARLVGLIEGGWPYAIAASSLIGYGLATAELAWMARITSLHERGQVSLARTVPLSFLCGGAVAAVIFVASGTFELLFALAIIVVSALPLVRTAPIDATARRVSLAQGGAGDFVKAVSYLAVFSFVFGAVSQVATVVEEPVPIAAQAVLGILLAAGIMLAYVVRKRHALSVGDLYDILFPIVAVALIALPFITSPIVHVIAAVLVFVAFYLSGMNVRIAVCLLGERDHVSMWVYLSVALGASALLILGGVAFGAAVIAQDMLVTGLALISLVSLFVLALNPIVAKRLETRRAQKEAPSSSPVPETSDVRTMQVDLLRSFAAAHALTARETDVLILLCQGRTRTYIADELGLSPNTIKGYIHNVYQKSSAVDKQDLLDRVELHAEGRPLSS</sequence>
<dbReference type="SMART" id="SM00421">
    <property type="entry name" value="HTH_LUXR"/>
    <property type="match status" value="1"/>
</dbReference>
<feature type="transmembrane region" description="Helical" evidence="4">
    <location>
        <begin position="145"/>
        <end position="167"/>
    </location>
</feature>
<evidence type="ECO:0000259" key="5">
    <source>
        <dbReference type="PROSITE" id="PS50043"/>
    </source>
</evidence>
<keyword evidence="4" id="KW-1133">Transmembrane helix</keyword>
<feature type="transmembrane region" description="Helical" evidence="4">
    <location>
        <begin position="84"/>
        <end position="106"/>
    </location>
</feature>
<evidence type="ECO:0000313" key="7">
    <source>
        <dbReference type="Proteomes" id="UP000253970"/>
    </source>
</evidence>
<dbReference type="GO" id="GO:0003677">
    <property type="term" value="F:DNA binding"/>
    <property type="evidence" value="ECO:0007669"/>
    <property type="project" value="UniProtKB-KW"/>
</dbReference>
<feature type="transmembrane region" description="Helical" evidence="4">
    <location>
        <begin position="329"/>
        <end position="354"/>
    </location>
</feature>
<evidence type="ECO:0000256" key="3">
    <source>
        <dbReference type="ARBA" id="ARBA00023163"/>
    </source>
</evidence>
<dbReference type="Proteomes" id="UP000253970">
    <property type="component" value="Unassembled WGS sequence"/>
</dbReference>
<dbReference type="AlphaFoldDB" id="A0A369M9N5"/>
<keyword evidence="4" id="KW-0472">Membrane</keyword>
<dbReference type="SUPFAM" id="SSF46894">
    <property type="entry name" value="C-terminal effector domain of the bipartite response regulators"/>
    <property type="match status" value="1"/>
</dbReference>
<gene>
    <name evidence="6" type="ORF">C1875_11670</name>
</gene>
<feature type="transmembrane region" description="Helical" evidence="4">
    <location>
        <begin position="213"/>
        <end position="234"/>
    </location>
</feature>
<dbReference type="CDD" id="cd06170">
    <property type="entry name" value="LuxR_C_like"/>
    <property type="match status" value="1"/>
</dbReference>
<evidence type="ECO:0000256" key="2">
    <source>
        <dbReference type="ARBA" id="ARBA00023125"/>
    </source>
</evidence>
<proteinExistence type="predicted"/>
<keyword evidence="3" id="KW-0804">Transcription</keyword>
<dbReference type="RefSeq" id="WP_114534400.1">
    <property type="nucleotide sequence ID" value="NZ_CABHNG010000027.1"/>
</dbReference>
<evidence type="ECO:0000256" key="1">
    <source>
        <dbReference type="ARBA" id="ARBA00023015"/>
    </source>
</evidence>
<dbReference type="Gene3D" id="1.10.10.10">
    <property type="entry name" value="Winged helix-like DNA-binding domain superfamily/Winged helix DNA-binding domain"/>
    <property type="match status" value="1"/>
</dbReference>
<protein>
    <submittedName>
        <fullName evidence="6">LuxR family transcriptional regulator</fullName>
    </submittedName>
</protein>
<organism evidence="6 7">
    <name type="scientific">Eggerthella lenta</name>
    <name type="common">Eubacterium lentum</name>
    <dbReference type="NCBI Taxonomy" id="84112"/>
    <lineage>
        <taxon>Bacteria</taxon>
        <taxon>Bacillati</taxon>
        <taxon>Actinomycetota</taxon>
        <taxon>Coriobacteriia</taxon>
        <taxon>Eggerthellales</taxon>
        <taxon>Eggerthellaceae</taxon>
        <taxon>Eggerthella</taxon>
    </lineage>
</organism>
<feature type="transmembrane region" description="Helical" evidence="4">
    <location>
        <begin position="360"/>
        <end position="381"/>
    </location>
</feature>
<feature type="domain" description="HTH luxR-type" evidence="5">
    <location>
        <begin position="415"/>
        <end position="480"/>
    </location>
</feature>
<dbReference type="Pfam" id="PF00196">
    <property type="entry name" value="GerE"/>
    <property type="match status" value="1"/>
</dbReference>
<feature type="transmembrane region" description="Helical" evidence="4">
    <location>
        <begin position="271"/>
        <end position="290"/>
    </location>
</feature>
<dbReference type="PROSITE" id="PS50043">
    <property type="entry name" value="HTH_LUXR_2"/>
    <property type="match status" value="1"/>
</dbReference>
<name>A0A369M9N5_EGGLN</name>
<evidence type="ECO:0000313" key="6">
    <source>
        <dbReference type="EMBL" id="RDB68452.1"/>
    </source>
</evidence>